<dbReference type="AlphaFoldDB" id="A0A645C1B6"/>
<dbReference type="InterPro" id="IPR010982">
    <property type="entry name" value="Lambda_DNA-bd_dom_sf"/>
</dbReference>
<dbReference type="InterPro" id="IPR001387">
    <property type="entry name" value="Cro/C1-type_HTH"/>
</dbReference>
<feature type="domain" description="HTH cro/C1-type" evidence="1">
    <location>
        <begin position="10"/>
        <end position="47"/>
    </location>
</feature>
<comment type="caution">
    <text evidence="2">The sequence shown here is derived from an EMBL/GenBank/DDBJ whole genome shotgun (WGS) entry which is preliminary data.</text>
</comment>
<dbReference type="SUPFAM" id="SSF47413">
    <property type="entry name" value="lambda repressor-like DNA-binding domains"/>
    <property type="match status" value="1"/>
</dbReference>
<dbReference type="EMBL" id="VSSQ01023638">
    <property type="protein sequence ID" value="MPM70711.1"/>
    <property type="molecule type" value="Genomic_DNA"/>
</dbReference>
<protein>
    <recommendedName>
        <fullName evidence="1">HTH cro/C1-type domain-containing protein</fullName>
    </recommendedName>
</protein>
<dbReference type="GO" id="GO:0003677">
    <property type="term" value="F:DNA binding"/>
    <property type="evidence" value="ECO:0007669"/>
    <property type="project" value="InterPro"/>
</dbReference>
<sequence length="58" mass="6836">MNDTNFINELKSKRQEYGVSQQKLATFTGTREYLNHIEYNKTETSKDRTTLTIKSFQS</sequence>
<proteinExistence type="predicted"/>
<gene>
    <name evidence="2" type="ORF">SDC9_117669</name>
</gene>
<accession>A0A645C1B6</accession>
<reference evidence="2" key="1">
    <citation type="submission" date="2019-08" db="EMBL/GenBank/DDBJ databases">
        <authorList>
            <person name="Kucharzyk K."/>
            <person name="Murdoch R.W."/>
            <person name="Higgins S."/>
            <person name="Loffler F."/>
        </authorList>
    </citation>
    <scope>NUCLEOTIDE SEQUENCE</scope>
</reference>
<name>A0A645C1B6_9ZZZZ</name>
<dbReference type="CDD" id="cd00093">
    <property type="entry name" value="HTH_XRE"/>
    <property type="match status" value="1"/>
</dbReference>
<organism evidence="2">
    <name type="scientific">bioreactor metagenome</name>
    <dbReference type="NCBI Taxonomy" id="1076179"/>
    <lineage>
        <taxon>unclassified sequences</taxon>
        <taxon>metagenomes</taxon>
        <taxon>ecological metagenomes</taxon>
    </lineage>
</organism>
<dbReference type="Gene3D" id="1.10.260.40">
    <property type="entry name" value="lambda repressor-like DNA-binding domains"/>
    <property type="match status" value="1"/>
</dbReference>
<dbReference type="Pfam" id="PF01381">
    <property type="entry name" value="HTH_3"/>
    <property type="match status" value="1"/>
</dbReference>
<evidence type="ECO:0000313" key="2">
    <source>
        <dbReference type="EMBL" id="MPM70711.1"/>
    </source>
</evidence>
<evidence type="ECO:0000259" key="1">
    <source>
        <dbReference type="Pfam" id="PF01381"/>
    </source>
</evidence>